<dbReference type="GO" id="GO:0030428">
    <property type="term" value="C:cell septum"/>
    <property type="evidence" value="ECO:0007669"/>
    <property type="project" value="TreeGrafter"/>
</dbReference>
<proteinExistence type="inferred from homology"/>
<evidence type="ECO:0000256" key="2">
    <source>
        <dbReference type="ARBA" id="ARBA00022618"/>
    </source>
</evidence>
<sequence length="98" mass="11272">MRWLLGVLVALLVLLQYRLWLAEGGIAEATRLRQQIAEEQARNAEIQLRNDALEKRVLELQSGNKVIEQRAREDLGLVREGERYYQFAEPLPGGDARE</sequence>
<dbReference type="eggNOG" id="COG2919">
    <property type="taxonomic scope" value="Bacteria"/>
</dbReference>
<dbReference type="RefSeq" id="WP_009020492.1">
    <property type="nucleotide sequence ID" value="NZ_DS999411.1"/>
</dbReference>
<evidence type="ECO:0000256" key="1">
    <source>
        <dbReference type="ARBA" id="ARBA00022475"/>
    </source>
</evidence>
<comment type="similarity">
    <text evidence="7">Belongs to the FtsB family.</text>
</comment>
<keyword evidence="3 7" id="KW-0812">Transmembrane</keyword>
<dbReference type="HAMAP" id="MF_00599">
    <property type="entry name" value="FtsB"/>
    <property type="match status" value="1"/>
</dbReference>
<feature type="topological domain" description="Cytoplasmic" evidence="7">
    <location>
        <begin position="1"/>
        <end position="3"/>
    </location>
</feature>
<evidence type="ECO:0000313" key="8">
    <source>
        <dbReference type="EMBL" id="EED35746.1"/>
    </source>
</evidence>
<gene>
    <name evidence="7" type="primary">ftsB</name>
    <name evidence="8" type="ORF">NOR51B_1693</name>
</gene>
<dbReference type="GO" id="GO:0043093">
    <property type="term" value="P:FtsZ-dependent cytokinesis"/>
    <property type="evidence" value="ECO:0007669"/>
    <property type="project" value="UniProtKB-UniRule"/>
</dbReference>
<dbReference type="InterPro" id="IPR023081">
    <property type="entry name" value="Cell_div_FtsB"/>
</dbReference>
<evidence type="ECO:0000256" key="7">
    <source>
        <dbReference type="HAMAP-Rule" id="MF_00599"/>
    </source>
</evidence>
<name>B8KSY9_9GAMM</name>
<comment type="subcellular location">
    <subcellularLocation>
        <location evidence="7">Cell inner membrane</location>
        <topology evidence="7">Single-pass type II membrane protein</topology>
    </subcellularLocation>
    <text evidence="7">Localizes to the division septum.</text>
</comment>
<dbReference type="GO" id="GO:0032153">
    <property type="term" value="C:cell division site"/>
    <property type="evidence" value="ECO:0007669"/>
    <property type="project" value="UniProtKB-UniRule"/>
</dbReference>
<keyword evidence="4 7" id="KW-1133">Transmembrane helix</keyword>
<dbReference type="EMBL" id="DS999411">
    <property type="protein sequence ID" value="EED35746.1"/>
    <property type="molecule type" value="Genomic_DNA"/>
</dbReference>
<evidence type="ECO:0000256" key="5">
    <source>
        <dbReference type="ARBA" id="ARBA00023136"/>
    </source>
</evidence>
<organism evidence="8 9">
    <name type="scientific">Luminiphilus syltensis NOR5-1B</name>
    <dbReference type="NCBI Taxonomy" id="565045"/>
    <lineage>
        <taxon>Bacteria</taxon>
        <taxon>Pseudomonadati</taxon>
        <taxon>Pseudomonadota</taxon>
        <taxon>Gammaproteobacteria</taxon>
        <taxon>Cellvibrionales</taxon>
        <taxon>Halieaceae</taxon>
        <taxon>Luminiphilus</taxon>
    </lineage>
</organism>
<reference evidence="9" key="1">
    <citation type="journal article" date="2013" name="BMC Microbiol.">
        <title>Taxonomy and evolution of bacteriochlorophyll a-containing members of the OM60/NOR5 clade of marine gammaproteobacteria: description of Luminiphilus syltensis gen. nov., sp. nov., reclassification of Haliea rubra as Pseudohaliea rubra gen. nov., comb. nov., and emendation of Chromatocurvus halotolerans.</title>
        <authorList>
            <person name="Spring S."/>
            <person name="Riedel T."/>
            <person name="Sproer C."/>
            <person name="Yan S."/>
            <person name="Harder J."/>
            <person name="Fuchs B.M."/>
        </authorList>
    </citation>
    <scope>NUCLEOTIDE SEQUENCE [LARGE SCALE GENOMIC DNA]</scope>
    <source>
        <strain evidence="9">NOR51-B</strain>
    </source>
</reference>
<keyword evidence="9" id="KW-1185">Reference proteome</keyword>
<dbReference type="Proteomes" id="UP000004699">
    <property type="component" value="Unassembled WGS sequence"/>
</dbReference>
<dbReference type="Pfam" id="PF04977">
    <property type="entry name" value="DivIC"/>
    <property type="match status" value="1"/>
</dbReference>
<feature type="coiled-coil region" evidence="7">
    <location>
        <begin position="27"/>
        <end position="70"/>
    </location>
</feature>
<dbReference type="PANTHER" id="PTHR37485">
    <property type="entry name" value="CELL DIVISION PROTEIN FTSB"/>
    <property type="match status" value="1"/>
</dbReference>
<feature type="topological domain" description="Periplasmic" evidence="7">
    <location>
        <begin position="22"/>
        <end position="98"/>
    </location>
</feature>
<keyword evidence="2 7" id="KW-0132">Cell division</keyword>
<dbReference type="HOGENOM" id="CLU_134863_5_1_6"/>
<evidence type="ECO:0000313" key="9">
    <source>
        <dbReference type="Proteomes" id="UP000004699"/>
    </source>
</evidence>
<keyword evidence="5 7" id="KW-0472">Membrane</keyword>
<evidence type="ECO:0000256" key="4">
    <source>
        <dbReference type="ARBA" id="ARBA00022989"/>
    </source>
</evidence>
<evidence type="ECO:0000256" key="3">
    <source>
        <dbReference type="ARBA" id="ARBA00022692"/>
    </source>
</evidence>
<dbReference type="NCBIfam" id="NF002058">
    <property type="entry name" value="PRK00888.1"/>
    <property type="match status" value="1"/>
</dbReference>
<dbReference type="InterPro" id="IPR007060">
    <property type="entry name" value="FtsL/DivIC"/>
</dbReference>
<evidence type="ECO:0000256" key="6">
    <source>
        <dbReference type="ARBA" id="ARBA00023306"/>
    </source>
</evidence>
<protein>
    <recommendedName>
        <fullName evidence="7">Cell division protein FtsB</fullName>
    </recommendedName>
</protein>
<comment type="function">
    <text evidence="7">Essential cell division protein. May link together the upstream cell division proteins, which are predominantly cytoplasmic, with the downstream cell division proteins, which are predominantly periplasmic.</text>
</comment>
<dbReference type="PANTHER" id="PTHR37485:SF1">
    <property type="entry name" value="CELL DIVISION PROTEIN FTSB"/>
    <property type="match status" value="1"/>
</dbReference>
<dbReference type="OrthoDB" id="7061211at2"/>
<comment type="subunit">
    <text evidence="7">Part of a complex composed of FtsB, FtsL and FtsQ.</text>
</comment>
<keyword evidence="1 7" id="KW-1003">Cell membrane</keyword>
<dbReference type="AlphaFoldDB" id="B8KSY9"/>
<dbReference type="STRING" id="565045.NOR51B_1693"/>
<keyword evidence="6 7" id="KW-0131">Cell cycle</keyword>
<accession>B8KSY9</accession>
<dbReference type="GO" id="GO:0005886">
    <property type="term" value="C:plasma membrane"/>
    <property type="evidence" value="ECO:0007669"/>
    <property type="project" value="UniProtKB-SubCell"/>
</dbReference>
<keyword evidence="7" id="KW-0175">Coiled coil</keyword>
<keyword evidence="7" id="KW-0997">Cell inner membrane</keyword>